<name>E9G4L2_DAPPU</name>
<dbReference type="Proteomes" id="UP000000305">
    <property type="component" value="Unassembled WGS sequence"/>
</dbReference>
<keyword evidence="2" id="KW-1185">Reference proteome</keyword>
<accession>E9G4L2</accession>
<reference evidence="1 2" key="1">
    <citation type="journal article" date="2011" name="Science">
        <title>The ecoresponsive genome of Daphnia pulex.</title>
        <authorList>
            <person name="Colbourne J.K."/>
            <person name="Pfrender M.E."/>
            <person name="Gilbert D."/>
            <person name="Thomas W.K."/>
            <person name="Tucker A."/>
            <person name="Oakley T.H."/>
            <person name="Tokishita S."/>
            <person name="Aerts A."/>
            <person name="Arnold G.J."/>
            <person name="Basu M.K."/>
            <person name="Bauer D.J."/>
            <person name="Caceres C.E."/>
            <person name="Carmel L."/>
            <person name="Casola C."/>
            <person name="Choi J.H."/>
            <person name="Detter J.C."/>
            <person name="Dong Q."/>
            <person name="Dusheyko S."/>
            <person name="Eads B.D."/>
            <person name="Frohlich T."/>
            <person name="Geiler-Samerotte K.A."/>
            <person name="Gerlach D."/>
            <person name="Hatcher P."/>
            <person name="Jogdeo S."/>
            <person name="Krijgsveld J."/>
            <person name="Kriventseva E.V."/>
            <person name="Kultz D."/>
            <person name="Laforsch C."/>
            <person name="Lindquist E."/>
            <person name="Lopez J."/>
            <person name="Manak J.R."/>
            <person name="Muller J."/>
            <person name="Pangilinan J."/>
            <person name="Patwardhan R.P."/>
            <person name="Pitluck S."/>
            <person name="Pritham E.J."/>
            <person name="Rechtsteiner A."/>
            <person name="Rho M."/>
            <person name="Rogozin I.B."/>
            <person name="Sakarya O."/>
            <person name="Salamov A."/>
            <person name="Schaack S."/>
            <person name="Shapiro H."/>
            <person name="Shiga Y."/>
            <person name="Skalitzky C."/>
            <person name="Smith Z."/>
            <person name="Souvorov A."/>
            <person name="Sung W."/>
            <person name="Tang Z."/>
            <person name="Tsuchiya D."/>
            <person name="Tu H."/>
            <person name="Vos H."/>
            <person name="Wang M."/>
            <person name="Wolf Y.I."/>
            <person name="Yamagata H."/>
            <person name="Yamada T."/>
            <person name="Ye Y."/>
            <person name="Shaw J.R."/>
            <person name="Andrews J."/>
            <person name="Crease T.J."/>
            <person name="Tang H."/>
            <person name="Lucas S.M."/>
            <person name="Robertson H.M."/>
            <person name="Bork P."/>
            <person name="Koonin E.V."/>
            <person name="Zdobnov E.M."/>
            <person name="Grigoriev I.V."/>
            <person name="Lynch M."/>
            <person name="Boore J.L."/>
        </authorList>
    </citation>
    <scope>NUCLEOTIDE SEQUENCE [LARGE SCALE GENOMIC DNA]</scope>
</reference>
<dbReference type="KEGG" id="dpx:DAPPUDRAFT_237860"/>
<dbReference type="HOGENOM" id="CLU_2906303_0_0_1"/>
<dbReference type="InParanoid" id="E9G4L2"/>
<dbReference type="AlphaFoldDB" id="E9G4L2"/>
<proteinExistence type="predicted"/>
<protein>
    <submittedName>
        <fullName evidence="1">Uncharacterized protein</fullName>
    </submittedName>
</protein>
<gene>
    <name evidence="1" type="ORF">DAPPUDRAFT_237860</name>
</gene>
<organism evidence="1 2">
    <name type="scientific">Daphnia pulex</name>
    <name type="common">Water flea</name>
    <dbReference type="NCBI Taxonomy" id="6669"/>
    <lineage>
        <taxon>Eukaryota</taxon>
        <taxon>Metazoa</taxon>
        <taxon>Ecdysozoa</taxon>
        <taxon>Arthropoda</taxon>
        <taxon>Crustacea</taxon>
        <taxon>Branchiopoda</taxon>
        <taxon>Diplostraca</taxon>
        <taxon>Cladocera</taxon>
        <taxon>Anomopoda</taxon>
        <taxon>Daphniidae</taxon>
        <taxon>Daphnia</taxon>
    </lineage>
</organism>
<sequence length="62" mass="6777">MITYAAHPTTPRLLNINSGDENEEITALRAVKILTKKCNSLSEIMNPDYSNLDSAEVLTAIA</sequence>
<evidence type="ECO:0000313" key="1">
    <source>
        <dbReference type="EMBL" id="EFX85535.1"/>
    </source>
</evidence>
<evidence type="ECO:0000313" key="2">
    <source>
        <dbReference type="Proteomes" id="UP000000305"/>
    </source>
</evidence>
<dbReference type="EMBL" id="GL732532">
    <property type="protein sequence ID" value="EFX85535.1"/>
    <property type="molecule type" value="Genomic_DNA"/>
</dbReference>